<evidence type="ECO:0000313" key="3">
    <source>
        <dbReference type="EMBL" id="PWN26511.1"/>
    </source>
</evidence>
<dbReference type="InterPro" id="IPR020471">
    <property type="entry name" value="AKR"/>
</dbReference>
<evidence type="ECO:0000259" key="2">
    <source>
        <dbReference type="Pfam" id="PF00248"/>
    </source>
</evidence>
<gene>
    <name evidence="3" type="ORF">BDZ90DRAFT_40348</name>
</gene>
<dbReference type="PANTHER" id="PTHR42686">
    <property type="entry name" value="GH17980P-RELATED"/>
    <property type="match status" value="1"/>
</dbReference>
<dbReference type="InterPro" id="IPR036812">
    <property type="entry name" value="NAD(P)_OxRdtase_dom_sf"/>
</dbReference>
<feature type="region of interest" description="Disordered" evidence="1">
    <location>
        <begin position="1"/>
        <end position="31"/>
    </location>
</feature>
<dbReference type="SUPFAM" id="SSF51430">
    <property type="entry name" value="NAD(P)-linked oxidoreductase"/>
    <property type="match status" value="1"/>
</dbReference>
<proteinExistence type="predicted"/>
<dbReference type="EMBL" id="KZ819671">
    <property type="protein sequence ID" value="PWN26511.1"/>
    <property type="molecule type" value="Genomic_DNA"/>
</dbReference>
<accession>A0A316UQC7</accession>
<dbReference type="PANTHER" id="PTHR42686:SF1">
    <property type="entry name" value="GH17980P-RELATED"/>
    <property type="match status" value="1"/>
</dbReference>
<dbReference type="Gene3D" id="3.20.20.100">
    <property type="entry name" value="NADP-dependent oxidoreductase domain"/>
    <property type="match status" value="1"/>
</dbReference>
<sequence>MPRHPSRSPSPDHFGPAPVLPTAEQDKDPLYHPKNGVAPWAYGEPSPGHAAAPSITHLPLESACSPLIFGGGVFGAGMYNADSYIRTDVPLRTLLLAFRYGVNAIDTSPYYYPSEYILGRLLAALRPIYPRDSYFLFTKCGRYGPDKGDFDYSPQRVRRSVEASLKRLGSEWLDVVYLHDAEFVAEQVGDPSGMNAARVAKGDNEALRTLGLAEGDEGKVHGSGDEVILKAVEELLRLKSEGKVRRIGISGYPLPVLLRLVRLVAAKYPKSGGLDVVLSYSNHTLHSDILTPYLDLFKGSTPTGGPIVFNASPFSMGLLTDAGPPGWHPAREELKEACREAGRRIRGQEGEATLAKTALLYGIRGAETSAKQPTPDGGADEGLSGVRLRTLLGMSSPEQVQDAIEAYRVLLAGTAASTGSSQDAERHESLLQAYETQLRNERIVMEEMDRAGVRDESWPSGI</sequence>
<dbReference type="AlphaFoldDB" id="A0A316UQC7"/>
<organism evidence="3 4">
    <name type="scientific">Jaminaea rosea</name>
    <dbReference type="NCBI Taxonomy" id="1569628"/>
    <lineage>
        <taxon>Eukaryota</taxon>
        <taxon>Fungi</taxon>
        <taxon>Dikarya</taxon>
        <taxon>Basidiomycota</taxon>
        <taxon>Ustilaginomycotina</taxon>
        <taxon>Exobasidiomycetes</taxon>
        <taxon>Microstromatales</taxon>
        <taxon>Microstromatales incertae sedis</taxon>
        <taxon>Jaminaea</taxon>
    </lineage>
</organism>
<name>A0A316UQC7_9BASI</name>
<reference evidence="3 4" key="1">
    <citation type="journal article" date="2018" name="Mol. Biol. Evol.">
        <title>Broad Genomic Sampling Reveals a Smut Pathogenic Ancestry of the Fungal Clade Ustilaginomycotina.</title>
        <authorList>
            <person name="Kijpornyongpan T."/>
            <person name="Mondo S.J."/>
            <person name="Barry K."/>
            <person name="Sandor L."/>
            <person name="Lee J."/>
            <person name="Lipzen A."/>
            <person name="Pangilinan J."/>
            <person name="LaButti K."/>
            <person name="Hainaut M."/>
            <person name="Henrissat B."/>
            <person name="Grigoriev I.V."/>
            <person name="Spatafora J.W."/>
            <person name="Aime M.C."/>
        </authorList>
    </citation>
    <scope>NUCLEOTIDE SEQUENCE [LARGE SCALE GENOMIC DNA]</scope>
    <source>
        <strain evidence="3 4">MCA 5214</strain>
    </source>
</reference>
<dbReference type="GeneID" id="37031385"/>
<dbReference type="Proteomes" id="UP000245884">
    <property type="component" value="Unassembled WGS sequence"/>
</dbReference>
<feature type="domain" description="NADP-dependent oxidoreductase" evidence="2">
    <location>
        <begin position="68"/>
        <end position="409"/>
    </location>
</feature>
<dbReference type="GO" id="GO:0070485">
    <property type="term" value="P:dehydro-D-arabinono-1,4-lactone biosynthetic process"/>
    <property type="evidence" value="ECO:0007669"/>
    <property type="project" value="TreeGrafter"/>
</dbReference>
<evidence type="ECO:0000313" key="4">
    <source>
        <dbReference type="Proteomes" id="UP000245884"/>
    </source>
</evidence>
<dbReference type="STRING" id="1569628.A0A316UQC7"/>
<protein>
    <submittedName>
        <fullName evidence="3">Aldo/keto reductase</fullName>
    </submittedName>
</protein>
<keyword evidence="4" id="KW-1185">Reference proteome</keyword>
<dbReference type="Pfam" id="PF00248">
    <property type="entry name" value="Aldo_ket_red"/>
    <property type="match status" value="1"/>
</dbReference>
<evidence type="ECO:0000256" key="1">
    <source>
        <dbReference type="SAM" id="MobiDB-lite"/>
    </source>
</evidence>
<dbReference type="OrthoDB" id="5286008at2759"/>
<dbReference type="GO" id="GO:0005829">
    <property type="term" value="C:cytosol"/>
    <property type="evidence" value="ECO:0007669"/>
    <property type="project" value="TreeGrafter"/>
</dbReference>
<dbReference type="RefSeq" id="XP_025361123.1">
    <property type="nucleotide sequence ID" value="XM_025509562.1"/>
</dbReference>
<dbReference type="GO" id="GO:0045290">
    <property type="term" value="F:D-arabinose 1-dehydrogenase [NAD(P)+] activity"/>
    <property type="evidence" value="ECO:0007669"/>
    <property type="project" value="TreeGrafter"/>
</dbReference>
<dbReference type="InterPro" id="IPR023210">
    <property type="entry name" value="NADP_OxRdtase_dom"/>
</dbReference>